<organism evidence="5 6">
    <name type="scientific">Brevibacillus laterosporus</name>
    <name type="common">Bacillus laterosporus</name>
    <dbReference type="NCBI Taxonomy" id="1465"/>
    <lineage>
        <taxon>Bacteria</taxon>
        <taxon>Bacillati</taxon>
        <taxon>Bacillota</taxon>
        <taxon>Bacilli</taxon>
        <taxon>Bacillales</taxon>
        <taxon>Paenibacillaceae</taxon>
        <taxon>Brevibacillus</taxon>
    </lineage>
</organism>
<evidence type="ECO:0000256" key="1">
    <source>
        <dbReference type="ARBA" id="ARBA00010378"/>
    </source>
</evidence>
<keyword evidence="2" id="KW-0547">Nucleotide-binding</keyword>
<comment type="caution">
    <text evidence="5">The sequence shown here is derived from an EMBL/GenBank/DDBJ whole genome shotgun (WGS) entry which is preliminary data.</text>
</comment>
<dbReference type="Pfam" id="PF00004">
    <property type="entry name" value="AAA"/>
    <property type="match status" value="1"/>
</dbReference>
<dbReference type="PRINTS" id="PR00819">
    <property type="entry name" value="CBXCFQXSUPER"/>
</dbReference>
<dbReference type="Gene3D" id="1.10.8.60">
    <property type="match status" value="1"/>
</dbReference>
<dbReference type="EMBL" id="PRKQ01000003">
    <property type="protein sequence ID" value="PPB10895.1"/>
    <property type="molecule type" value="Genomic_DNA"/>
</dbReference>
<evidence type="ECO:0000259" key="4">
    <source>
        <dbReference type="SMART" id="SM00382"/>
    </source>
</evidence>
<reference evidence="5 6" key="1">
    <citation type="submission" date="2018-02" db="EMBL/GenBank/DDBJ databases">
        <title>Comparative analysis of genomes of three Brevibacillus laterosporus strains producers of potent antimicrobials isolated from silage.</title>
        <authorList>
            <person name="Kojic M."/>
            <person name="Miljkovic M."/>
            <person name="Studholme D."/>
            <person name="Filipic B."/>
        </authorList>
    </citation>
    <scope>NUCLEOTIDE SEQUENCE [LARGE SCALE GENOMIC DNA]</scope>
    <source>
        <strain evidence="5 6">BGSP11</strain>
    </source>
</reference>
<dbReference type="AlphaFoldDB" id="A0AAP8QH56"/>
<dbReference type="GO" id="GO:0005524">
    <property type="term" value="F:ATP binding"/>
    <property type="evidence" value="ECO:0007669"/>
    <property type="project" value="UniProtKB-KW"/>
</dbReference>
<evidence type="ECO:0000256" key="3">
    <source>
        <dbReference type="ARBA" id="ARBA00022840"/>
    </source>
</evidence>
<dbReference type="SMART" id="SM00382">
    <property type="entry name" value="AAA"/>
    <property type="match status" value="1"/>
</dbReference>
<dbReference type="InterPro" id="IPR050773">
    <property type="entry name" value="CbxX/CfxQ_RuBisCO_ESX"/>
</dbReference>
<dbReference type="Pfam" id="PF17866">
    <property type="entry name" value="AAA_lid_6"/>
    <property type="match status" value="1"/>
</dbReference>
<gene>
    <name evidence="5" type="ORF">C4A77_04525</name>
</gene>
<dbReference type="Gene3D" id="3.40.50.300">
    <property type="entry name" value="P-loop containing nucleotide triphosphate hydrolases"/>
    <property type="match status" value="1"/>
</dbReference>
<dbReference type="InterPro" id="IPR027417">
    <property type="entry name" value="P-loop_NTPase"/>
</dbReference>
<dbReference type="PANTHER" id="PTHR43392">
    <property type="entry name" value="AAA-TYPE ATPASE FAMILY PROTEIN / ANKYRIN REPEAT FAMILY PROTEIN"/>
    <property type="match status" value="1"/>
</dbReference>
<feature type="domain" description="AAA+ ATPase" evidence="4">
    <location>
        <begin position="62"/>
        <end position="200"/>
    </location>
</feature>
<accession>A0AAP8QH56</accession>
<keyword evidence="3" id="KW-0067">ATP-binding</keyword>
<dbReference type="FunFam" id="3.40.50.300:FF:000216">
    <property type="entry name" value="Type VII secretion ATPase EccA"/>
    <property type="match status" value="1"/>
</dbReference>
<dbReference type="RefSeq" id="WP_104030912.1">
    <property type="nucleotide sequence ID" value="NZ_PRKQ01000003.1"/>
</dbReference>
<dbReference type="SUPFAM" id="SSF52540">
    <property type="entry name" value="P-loop containing nucleoside triphosphate hydrolases"/>
    <property type="match status" value="1"/>
</dbReference>
<dbReference type="InterPro" id="IPR000641">
    <property type="entry name" value="CbxX/CfxQ"/>
</dbReference>
<protein>
    <submittedName>
        <fullName evidence="5">Stage V sporulation protein K</fullName>
    </submittedName>
</protein>
<dbReference type="InterPro" id="IPR003593">
    <property type="entry name" value="AAA+_ATPase"/>
</dbReference>
<dbReference type="GO" id="GO:0016887">
    <property type="term" value="F:ATP hydrolysis activity"/>
    <property type="evidence" value="ECO:0007669"/>
    <property type="project" value="InterPro"/>
</dbReference>
<dbReference type="PANTHER" id="PTHR43392:SF2">
    <property type="entry name" value="AAA-TYPE ATPASE FAMILY PROTEIN _ ANKYRIN REPEAT FAMILY PROTEIN"/>
    <property type="match status" value="1"/>
</dbReference>
<name>A0AAP8QH56_BRELA</name>
<dbReference type="InterPro" id="IPR041627">
    <property type="entry name" value="AAA_lid_6"/>
</dbReference>
<dbReference type="CDD" id="cd00009">
    <property type="entry name" value="AAA"/>
    <property type="match status" value="1"/>
</dbReference>
<comment type="similarity">
    <text evidence="1">Belongs to the CbxX/CfxQ family.</text>
</comment>
<dbReference type="Proteomes" id="UP000239759">
    <property type="component" value="Unassembled WGS sequence"/>
</dbReference>
<evidence type="ECO:0000313" key="5">
    <source>
        <dbReference type="EMBL" id="PPB10895.1"/>
    </source>
</evidence>
<proteinExistence type="inferred from homology"/>
<evidence type="ECO:0000256" key="2">
    <source>
        <dbReference type="ARBA" id="ARBA00022741"/>
    </source>
</evidence>
<sequence length="321" mass="36811">MQTQDSRRINLNRIKKRKAKQALNRLYSLPGMGSLKSQVDEFIHFAKISKLRLEHGLKSEAHSNHMLFLGNPGTGKTTAARLIGEAFAYMGLLNTEQENIPFVEIHHSDIVSELVGRAEKNVEKKFEEARGGVLFIDEAYTFIGTDSHKSGEKVVAVIVQMMEDMRDEVMVIAAGYPKQMEKFMDYNPGLRSRFPNKVCFQDYGIPDLLKIAEFICEERDYRMSSEFTDRLSVHLLKEINQPGFGNARSVRNIVERSIKRQAIRLSEMEEPQVQVNDLMLLTDQDMEEPITNGASEKEELIHQLKLIHERLEELELLEMLG</sequence>
<evidence type="ECO:0000313" key="6">
    <source>
        <dbReference type="Proteomes" id="UP000239759"/>
    </source>
</evidence>
<dbReference type="InterPro" id="IPR003959">
    <property type="entry name" value="ATPase_AAA_core"/>
</dbReference>